<name>A0A941W3W4_9BACT</name>
<dbReference type="Pfam" id="PF01408">
    <property type="entry name" value="GFO_IDH_MocA"/>
    <property type="match status" value="1"/>
</dbReference>
<organism evidence="3 4">
    <name type="scientific">Candidatus Scalindua arabica</name>
    <dbReference type="NCBI Taxonomy" id="1127984"/>
    <lineage>
        <taxon>Bacteria</taxon>
        <taxon>Pseudomonadati</taxon>
        <taxon>Planctomycetota</taxon>
        <taxon>Candidatus Brocadiia</taxon>
        <taxon>Candidatus Brocadiales</taxon>
        <taxon>Candidatus Scalinduaceae</taxon>
        <taxon>Candidatus Scalindua</taxon>
    </lineage>
</organism>
<dbReference type="InterPro" id="IPR000683">
    <property type="entry name" value="Gfo/Idh/MocA-like_OxRdtase_N"/>
</dbReference>
<dbReference type="InterPro" id="IPR051450">
    <property type="entry name" value="Gfo/Idh/MocA_Oxidoreductases"/>
</dbReference>
<gene>
    <name evidence="3" type="ORF">MAG551_02061</name>
</gene>
<dbReference type="InterPro" id="IPR055170">
    <property type="entry name" value="GFO_IDH_MocA-like_dom"/>
</dbReference>
<dbReference type="PANTHER" id="PTHR43377">
    <property type="entry name" value="BILIVERDIN REDUCTASE A"/>
    <property type="match status" value="1"/>
</dbReference>
<dbReference type="GO" id="GO:0000166">
    <property type="term" value="F:nucleotide binding"/>
    <property type="evidence" value="ECO:0007669"/>
    <property type="project" value="InterPro"/>
</dbReference>
<dbReference type="Proteomes" id="UP000722750">
    <property type="component" value="Unassembled WGS sequence"/>
</dbReference>
<reference evidence="3" key="1">
    <citation type="journal article" date="2021" name="ISME J.">
        <title>Fine-scale metabolic discontinuity in a stratified prokaryote microbiome of a Red Sea deep halocline.</title>
        <authorList>
            <person name="Michoud G."/>
            <person name="Ngugi D.K."/>
            <person name="Barozzi A."/>
            <person name="Merlino G."/>
            <person name="Calleja M.L."/>
            <person name="Delgado-Huertas A."/>
            <person name="Moran X.A.G."/>
            <person name="Daffonchio D."/>
        </authorList>
    </citation>
    <scope>NUCLEOTIDE SEQUENCE</scope>
    <source>
        <strain evidence="3">SuakinDeep_MAG55_1</strain>
    </source>
</reference>
<proteinExistence type="predicted"/>
<dbReference type="AlphaFoldDB" id="A0A941W3W4"/>
<feature type="domain" description="GFO/IDH/MocA-like oxidoreductase" evidence="2">
    <location>
        <begin position="154"/>
        <end position="228"/>
    </location>
</feature>
<dbReference type="EMBL" id="JAANXD010000077">
    <property type="protein sequence ID" value="MBS1258995.1"/>
    <property type="molecule type" value="Genomic_DNA"/>
</dbReference>
<evidence type="ECO:0000313" key="4">
    <source>
        <dbReference type="Proteomes" id="UP000722750"/>
    </source>
</evidence>
<evidence type="ECO:0000259" key="1">
    <source>
        <dbReference type="Pfam" id="PF01408"/>
    </source>
</evidence>
<sequence>MKKLKIAVIGTGHLGKEHARIYSEIPEVSLVGVVDIDKNAGEAVAQRCNTKYYSSFKDILNKVDAASVVVPTKSHYEITKELLKNGIHVLVEKPMTGTVSEAEDLIKLSKETSTILQPGYIERFNPAIEAIQKLDITVKFIECHRLSPFTFRSADIGVVLDLMIHDIDIILDLSKSKVKKIDAVGVGVISDKEDIANARIQFENGCVANITASRVSFEPMRRIRLFSENSYISLDYQRQDALIYKKSPKLTLKSIDPESKGVSTITDLKNFSFGDMLKIERIKMNNQEPLRKELESFVSCINNGEQPVVSGEDGINAIKAAAIINEEIDKNLKLANVSC</sequence>
<dbReference type="Pfam" id="PF22725">
    <property type="entry name" value="GFO_IDH_MocA_C3"/>
    <property type="match status" value="1"/>
</dbReference>
<comment type="caution">
    <text evidence="3">The sequence shown here is derived from an EMBL/GenBank/DDBJ whole genome shotgun (WGS) entry which is preliminary data.</text>
</comment>
<dbReference type="SUPFAM" id="SSF55347">
    <property type="entry name" value="Glyceraldehyde-3-phosphate dehydrogenase-like, C-terminal domain"/>
    <property type="match status" value="1"/>
</dbReference>
<evidence type="ECO:0000313" key="3">
    <source>
        <dbReference type="EMBL" id="MBS1258995.1"/>
    </source>
</evidence>
<evidence type="ECO:0000259" key="2">
    <source>
        <dbReference type="Pfam" id="PF22725"/>
    </source>
</evidence>
<dbReference type="SUPFAM" id="SSF51735">
    <property type="entry name" value="NAD(P)-binding Rossmann-fold domains"/>
    <property type="match status" value="1"/>
</dbReference>
<dbReference type="PANTHER" id="PTHR43377:SF1">
    <property type="entry name" value="BILIVERDIN REDUCTASE A"/>
    <property type="match status" value="1"/>
</dbReference>
<accession>A0A941W3W4</accession>
<dbReference type="Gene3D" id="3.40.50.720">
    <property type="entry name" value="NAD(P)-binding Rossmann-like Domain"/>
    <property type="match status" value="1"/>
</dbReference>
<dbReference type="Gene3D" id="3.30.360.10">
    <property type="entry name" value="Dihydrodipicolinate Reductase, domain 2"/>
    <property type="match status" value="1"/>
</dbReference>
<feature type="domain" description="Gfo/Idh/MocA-like oxidoreductase N-terminal" evidence="1">
    <location>
        <begin position="4"/>
        <end position="120"/>
    </location>
</feature>
<protein>
    <submittedName>
        <fullName evidence="3">Scyllo-inositol 2-dehydrogenase (NAD(+))</fullName>
    </submittedName>
</protein>
<dbReference type="InterPro" id="IPR036291">
    <property type="entry name" value="NAD(P)-bd_dom_sf"/>
</dbReference>